<dbReference type="Proteomes" id="UP000053797">
    <property type="component" value="Unassembled WGS sequence"/>
</dbReference>
<dbReference type="GeneID" id="90838904"/>
<dbReference type="RefSeq" id="WP_055970019.1">
    <property type="nucleotide sequence ID" value="NZ_FMYN01000007.1"/>
</dbReference>
<proteinExistence type="predicted"/>
<organism evidence="1 2">
    <name type="scientific">Exiguobacterium indicum</name>
    <dbReference type="NCBI Taxonomy" id="296995"/>
    <lineage>
        <taxon>Bacteria</taxon>
        <taxon>Bacillati</taxon>
        <taxon>Bacillota</taxon>
        <taxon>Bacilli</taxon>
        <taxon>Bacillales</taxon>
        <taxon>Bacillales Family XII. Incertae Sedis</taxon>
        <taxon>Exiguobacterium</taxon>
    </lineage>
</organism>
<evidence type="ECO:0000313" key="2">
    <source>
        <dbReference type="Proteomes" id="UP000053797"/>
    </source>
</evidence>
<name>A0A0V8GBG1_9BACL</name>
<gene>
    <name evidence="1" type="ORF">AS033_15240</name>
</gene>
<reference evidence="1 2" key="1">
    <citation type="journal article" date="2015" name="Int. J. Syst. Evol. Microbiol.">
        <title>Exiguobacterium enclense sp. nov., isolated from sediment.</title>
        <authorList>
            <person name="Dastager S.G."/>
            <person name="Mawlankar R."/>
            <person name="Sonalkar V.V."/>
            <person name="Thorat M.N."/>
            <person name="Mual P."/>
            <person name="Verma A."/>
            <person name="Krishnamurthi S."/>
            <person name="Tang S.K."/>
            <person name="Li W.J."/>
        </authorList>
    </citation>
    <scope>NUCLEOTIDE SEQUENCE [LARGE SCALE GENOMIC DNA]</scope>
    <source>
        <strain evidence="1 2">NIO-1109</strain>
    </source>
</reference>
<sequence length="215" mass="24561">MTEQLNSFSSLSPAIQKEKMVRLIQGLQQIHTTPIKASHYITLTEFLPYPPYEEVLQLYGTWKNFLIESGVIKASAKPQKTSISRTPKEKPILIQNKLSIEESLHLCSKKIGPSFTVRQYTELRKKYPSMMSASNITHHHGSWKLALTYHGYLSGEAQSKKNCLKALESAQIDFNTCNLTITQYRKWLKNNVGPSVPMIKLRFGNWKNALSFLTD</sequence>
<dbReference type="OrthoDB" id="2350907at2"/>
<dbReference type="AlphaFoldDB" id="A0A0V8GBG1"/>
<dbReference type="EMBL" id="LNQL01000007">
    <property type="protein sequence ID" value="KSU47608.1"/>
    <property type="molecule type" value="Genomic_DNA"/>
</dbReference>
<accession>A0A0V8GBG1</accession>
<comment type="caution">
    <text evidence="1">The sequence shown here is derived from an EMBL/GenBank/DDBJ whole genome shotgun (WGS) entry which is preliminary data.</text>
</comment>
<protein>
    <submittedName>
        <fullName evidence="1">Uncharacterized protein</fullName>
    </submittedName>
</protein>
<evidence type="ECO:0000313" key="1">
    <source>
        <dbReference type="EMBL" id="KSU47608.1"/>
    </source>
</evidence>